<keyword evidence="9" id="KW-1185">Reference proteome</keyword>
<keyword evidence="4" id="KW-0067">ATP-binding</keyword>
<dbReference type="CDD" id="cd00862">
    <property type="entry name" value="ProRS_anticodon_zinc"/>
    <property type="match status" value="1"/>
</dbReference>
<dbReference type="SUPFAM" id="SSF52954">
    <property type="entry name" value="Class II aaRS ABD-related"/>
    <property type="match status" value="1"/>
</dbReference>
<keyword evidence="6" id="KW-0030">Aminoacyl-tRNA synthetase</keyword>
<dbReference type="Pfam" id="PF03129">
    <property type="entry name" value="HGTP_anticodon"/>
    <property type="match status" value="1"/>
</dbReference>
<dbReference type="InterPro" id="IPR004154">
    <property type="entry name" value="Anticodon-bd"/>
</dbReference>
<dbReference type="EMBL" id="BJWL01000017">
    <property type="protein sequence ID" value="GFZ04455.1"/>
    <property type="molecule type" value="Genomic_DNA"/>
</dbReference>
<dbReference type="GO" id="GO:0017101">
    <property type="term" value="C:aminoacyl-tRNA synthetase multienzyme complex"/>
    <property type="evidence" value="ECO:0007669"/>
    <property type="project" value="TreeGrafter"/>
</dbReference>
<dbReference type="OrthoDB" id="1350766at2759"/>
<evidence type="ECO:0000313" key="9">
    <source>
        <dbReference type="Proteomes" id="UP000585474"/>
    </source>
</evidence>
<dbReference type="FunFam" id="3.30.110.30:FF:000003">
    <property type="entry name" value="Proline--tRNA ligase, cytoplasmic"/>
    <property type="match status" value="1"/>
</dbReference>
<dbReference type="GO" id="GO:0004827">
    <property type="term" value="F:proline-tRNA ligase activity"/>
    <property type="evidence" value="ECO:0007669"/>
    <property type="project" value="UniProtKB-EC"/>
</dbReference>
<dbReference type="SUPFAM" id="SSF64586">
    <property type="entry name" value="C-terminal domain of ProRS"/>
    <property type="match status" value="1"/>
</dbReference>
<gene>
    <name evidence="8" type="ORF">Acr_17g0000270</name>
</gene>
<organism evidence="8 9">
    <name type="scientific">Actinidia rufa</name>
    <dbReference type="NCBI Taxonomy" id="165716"/>
    <lineage>
        <taxon>Eukaryota</taxon>
        <taxon>Viridiplantae</taxon>
        <taxon>Streptophyta</taxon>
        <taxon>Embryophyta</taxon>
        <taxon>Tracheophyta</taxon>
        <taxon>Spermatophyta</taxon>
        <taxon>Magnoliopsida</taxon>
        <taxon>eudicotyledons</taxon>
        <taxon>Gunneridae</taxon>
        <taxon>Pentapetalae</taxon>
        <taxon>asterids</taxon>
        <taxon>Ericales</taxon>
        <taxon>Actinidiaceae</taxon>
        <taxon>Actinidia</taxon>
    </lineage>
</organism>
<evidence type="ECO:0000256" key="1">
    <source>
        <dbReference type="ARBA" id="ARBA00012831"/>
    </source>
</evidence>
<dbReference type="GO" id="GO:0005737">
    <property type="term" value="C:cytoplasm"/>
    <property type="evidence" value="ECO:0007669"/>
    <property type="project" value="InterPro"/>
</dbReference>
<proteinExistence type="predicted"/>
<dbReference type="InterPro" id="IPR017449">
    <property type="entry name" value="Pro-tRNA_synth_II"/>
</dbReference>
<evidence type="ECO:0000256" key="2">
    <source>
        <dbReference type="ARBA" id="ARBA00022598"/>
    </source>
</evidence>
<evidence type="ECO:0000256" key="3">
    <source>
        <dbReference type="ARBA" id="ARBA00022741"/>
    </source>
</evidence>
<dbReference type="EC" id="6.1.1.15" evidence="1"/>
<dbReference type="Gene3D" id="3.30.110.30">
    <property type="entry name" value="C-terminal domain of ProRS"/>
    <property type="match status" value="1"/>
</dbReference>
<evidence type="ECO:0000256" key="5">
    <source>
        <dbReference type="ARBA" id="ARBA00022917"/>
    </source>
</evidence>
<feature type="domain" description="Proline-tRNA ligase class II C-terminal" evidence="7">
    <location>
        <begin position="144"/>
        <end position="223"/>
    </location>
</feature>
<evidence type="ECO:0000259" key="7">
    <source>
        <dbReference type="SMART" id="SM00946"/>
    </source>
</evidence>
<dbReference type="FunFam" id="3.40.50.800:FF:000005">
    <property type="entry name" value="bifunctional glutamate/proline--tRNA ligase"/>
    <property type="match status" value="1"/>
</dbReference>
<keyword evidence="2" id="KW-0436">Ligase</keyword>
<reference evidence="8 9" key="1">
    <citation type="submission" date="2019-07" db="EMBL/GenBank/DDBJ databases">
        <title>De Novo Assembly of kiwifruit Actinidia rufa.</title>
        <authorList>
            <person name="Sugita-Konishi S."/>
            <person name="Sato K."/>
            <person name="Mori E."/>
            <person name="Abe Y."/>
            <person name="Kisaki G."/>
            <person name="Hamano K."/>
            <person name="Suezawa K."/>
            <person name="Otani M."/>
            <person name="Fukuda T."/>
            <person name="Manabe T."/>
            <person name="Gomi K."/>
            <person name="Tabuchi M."/>
            <person name="Akimitsu K."/>
            <person name="Kataoka I."/>
        </authorList>
    </citation>
    <scope>NUCLEOTIDE SEQUENCE [LARGE SCALE GENOMIC DNA]</scope>
    <source>
        <strain evidence="9">cv. Fuchu</strain>
    </source>
</reference>
<name>A0A7J0G0J9_9ERIC</name>
<keyword evidence="3" id="KW-0547">Nucleotide-binding</keyword>
<evidence type="ECO:0000256" key="4">
    <source>
        <dbReference type="ARBA" id="ARBA00022840"/>
    </source>
</evidence>
<protein>
    <recommendedName>
        <fullName evidence="1">proline--tRNA ligase</fullName>
        <ecNumber evidence="1">6.1.1.15</ecNumber>
    </recommendedName>
</protein>
<dbReference type="Pfam" id="PF09180">
    <property type="entry name" value="ProRS-C_1"/>
    <property type="match status" value="1"/>
</dbReference>
<dbReference type="PANTHER" id="PTHR43382">
    <property type="entry name" value="PROLYL-TRNA SYNTHETASE"/>
    <property type="match status" value="1"/>
</dbReference>
<dbReference type="Proteomes" id="UP000585474">
    <property type="component" value="Unassembled WGS sequence"/>
</dbReference>
<dbReference type="InterPro" id="IPR016061">
    <property type="entry name" value="Pro-tRNA_ligase_II_C"/>
</dbReference>
<evidence type="ECO:0000256" key="6">
    <source>
        <dbReference type="ARBA" id="ARBA00023146"/>
    </source>
</evidence>
<dbReference type="InterPro" id="IPR036621">
    <property type="entry name" value="Anticodon-bd_dom_sf"/>
</dbReference>
<accession>A0A7J0G0J9</accession>
<dbReference type="SMART" id="SM00946">
    <property type="entry name" value="ProRS-C_1"/>
    <property type="match status" value="1"/>
</dbReference>
<dbReference type="InterPro" id="IPR004499">
    <property type="entry name" value="Pro-tRNA-ligase_IIa_arc-type"/>
</dbReference>
<dbReference type="GO" id="GO:0005524">
    <property type="term" value="F:ATP binding"/>
    <property type="evidence" value="ECO:0007669"/>
    <property type="project" value="UniProtKB-KW"/>
</dbReference>
<keyword evidence="5" id="KW-0648">Protein biosynthesis</keyword>
<dbReference type="GO" id="GO:0006433">
    <property type="term" value="P:prolyl-tRNA aminoacylation"/>
    <property type="evidence" value="ECO:0007669"/>
    <property type="project" value="InterPro"/>
</dbReference>
<sequence length="223" mass="24991">MVMVHGDDKGLVLPPKIAAIQVIVIPVPYKDADTKGIFDACDATVKALNESGFRAESDFRDNYSPGWKYSHWEMKGVPLRIEIGPKDLANDQVRAVRRDNLAKSDIPRASLVEQVKDMLDDIQQSLFDVAKQNRDACVQVARTWDEFMEALNQKKMILAPWCEEEEVEKDVKARTKGEIGAAKTLCSPFEQPALDEGNIAVLGTLCFASGKPAKKWTYWGRSY</sequence>
<dbReference type="AlphaFoldDB" id="A0A7J0G0J9"/>
<dbReference type="PANTHER" id="PTHR43382:SF2">
    <property type="entry name" value="BIFUNCTIONAL GLUTAMATE_PROLINE--TRNA LIGASE"/>
    <property type="match status" value="1"/>
</dbReference>
<evidence type="ECO:0000313" key="8">
    <source>
        <dbReference type="EMBL" id="GFZ04455.1"/>
    </source>
</evidence>
<dbReference type="Gene3D" id="3.40.50.800">
    <property type="entry name" value="Anticodon-binding domain"/>
    <property type="match status" value="1"/>
</dbReference>
<comment type="caution">
    <text evidence="8">The sequence shown here is derived from an EMBL/GenBank/DDBJ whole genome shotgun (WGS) entry which is preliminary data.</text>
</comment>